<dbReference type="Gene3D" id="3.30.1370.60">
    <property type="entry name" value="Hypothetical oxidoreductase yiak, domain 2"/>
    <property type="match status" value="1"/>
</dbReference>
<dbReference type="InterPro" id="IPR003767">
    <property type="entry name" value="Malate/L-lactate_DH-like"/>
</dbReference>
<dbReference type="SUPFAM" id="SSF89733">
    <property type="entry name" value="L-sulfolactate dehydrogenase-like"/>
    <property type="match status" value="1"/>
</dbReference>
<evidence type="ECO:0000256" key="1">
    <source>
        <dbReference type="ARBA" id="ARBA00006056"/>
    </source>
</evidence>
<dbReference type="Gene3D" id="1.10.1530.10">
    <property type="match status" value="1"/>
</dbReference>
<comment type="similarity">
    <text evidence="1">Belongs to the LDH2/MDH2 oxidoreductase family.</text>
</comment>
<evidence type="ECO:0000256" key="2">
    <source>
        <dbReference type="ARBA" id="ARBA00023002"/>
    </source>
</evidence>
<protein>
    <submittedName>
        <fullName evidence="3">(2R)-3-sulfolactate dehydrogenase (NADP+)</fullName>
        <ecNumber evidence="3">1.1.1.338</ecNumber>
    </submittedName>
</protein>
<name>A0A839XW09_9PSEU</name>
<accession>A0A839XW09</accession>
<dbReference type="AlphaFoldDB" id="A0A839XW09"/>
<sequence>MNGTRTAGELRSRAQQLLTASGVPEPNAARTAEMLVLADVWGVHTHGLMRLPHYLERLAAGGCRADAVLTPVSDTGGVVVYDGGAGLGHWQLWRAAERAAELSGSTGIAAVAVRNSSHCGALGAYVYPALDEGLLTLVFSNGPAVMPPWQGTRSVLSTSPLAAGVPAAPRPVVVDLATSAVARGAIAWRAQQGIELEPGWAFDVDGEPTTDAQAALQGMLAPMGGSKGFVIALLVEALTGGLVGPNLSSAVPDMFNRADDAVPQGIGHLVVTVRPGAFDPAAMERFAALAEQVGDAGGRTPGASRIGPADLADDRVVEVADSTAAHLDDWAKRLNTTAAQV</sequence>
<comment type="caution">
    <text evidence="3">The sequence shown here is derived from an EMBL/GenBank/DDBJ whole genome shotgun (WGS) entry which is preliminary data.</text>
</comment>
<evidence type="ECO:0000313" key="3">
    <source>
        <dbReference type="EMBL" id="MBB3664206.1"/>
    </source>
</evidence>
<evidence type="ECO:0000313" key="4">
    <source>
        <dbReference type="Proteomes" id="UP000564573"/>
    </source>
</evidence>
<dbReference type="InterPro" id="IPR036111">
    <property type="entry name" value="Mal/L-sulfo/L-lacto_DH-like_sf"/>
</dbReference>
<dbReference type="InterPro" id="IPR043143">
    <property type="entry name" value="Mal/L-sulf/L-lact_DH-like_NADP"/>
</dbReference>
<keyword evidence="2 3" id="KW-0560">Oxidoreductase</keyword>
<dbReference type="PANTHER" id="PTHR11091">
    <property type="entry name" value="OXIDOREDUCTASE-RELATED"/>
    <property type="match status" value="1"/>
</dbReference>
<dbReference type="EC" id="1.1.1.338" evidence="3"/>
<dbReference type="GO" id="GO:0016491">
    <property type="term" value="F:oxidoreductase activity"/>
    <property type="evidence" value="ECO:0007669"/>
    <property type="project" value="UniProtKB-KW"/>
</dbReference>
<dbReference type="Proteomes" id="UP000564573">
    <property type="component" value="Unassembled WGS sequence"/>
</dbReference>
<organism evidence="3 4">
    <name type="scientific">Prauserella sediminis</name>
    <dbReference type="NCBI Taxonomy" id="577680"/>
    <lineage>
        <taxon>Bacteria</taxon>
        <taxon>Bacillati</taxon>
        <taxon>Actinomycetota</taxon>
        <taxon>Actinomycetes</taxon>
        <taxon>Pseudonocardiales</taxon>
        <taxon>Pseudonocardiaceae</taxon>
        <taxon>Prauserella</taxon>
        <taxon>Prauserella salsuginis group</taxon>
    </lineage>
</organism>
<gene>
    <name evidence="3" type="ORF">FB384_003110</name>
</gene>
<dbReference type="InterPro" id="IPR043144">
    <property type="entry name" value="Mal/L-sulf/L-lact_DH-like_ah"/>
</dbReference>
<dbReference type="RefSeq" id="WP_183783782.1">
    <property type="nucleotide sequence ID" value="NZ_JACIBS010000001.1"/>
</dbReference>
<proteinExistence type="inferred from homology"/>
<dbReference type="Pfam" id="PF02615">
    <property type="entry name" value="Ldh_2"/>
    <property type="match status" value="1"/>
</dbReference>
<dbReference type="EMBL" id="JACIBS010000001">
    <property type="protein sequence ID" value="MBB3664206.1"/>
    <property type="molecule type" value="Genomic_DNA"/>
</dbReference>
<reference evidence="3 4" key="1">
    <citation type="submission" date="2020-08" db="EMBL/GenBank/DDBJ databases">
        <title>Sequencing the genomes of 1000 actinobacteria strains.</title>
        <authorList>
            <person name="Klenk H.-P."/>
        </authorList>
    </citation>
    <scope>NUCLEOTIDE SEQUENCE [LARGE SCALE GENOMIC DNA]</scope>
    <source>
        <strain evidence="3 4">DSM 45267</strain>
    </source>
</reference>
<dbReference type="PANTHER" id="PTHR11091:SF0">
    <property type="entry name" value="MALATE DEHYDROGENASE"/>
    <property type="match status" value="1"/>
</dbReference>
<keyword evidence="4" id="KW-1185">Reference proteome</keyword>